<dbReference type="Pfam" id="PF13649">
    <property type="entry name" value="Methyltransf_25"/>
    <property type="match status" value="1"/>
</dbReference>
<gene>
    <name evidence="2" type="ORF">C1707_20555</name>
    <name evidence="3" type="ORF">CFHF_20515</name>
</gene>
<dbReference type="Proteomes" id="UP000234483">
    <property type="component" value="Unassembled WGS sequence"/>
</dbReference>
<proteinExistence type="predicted"/>
<dbReference type="InterPro" id="IPR029063">
    <property type="entry name" value="SAM-dependent_MTases_sf"/>
</dbReference>
<dbReference type="CDD" id="cd02440">
    <property type="entry name" value="AdoMet_MTases"/>
    <property type="match status" value="1"/>
</dbReference>
<evidence type="ECO:0000259" key="1">
    <source>
        <dbReference type="Pfam" id="PF13649"/>
    </source>
</evidence>
<evidence type="ECO:0000313" key="3">
    <source>
        <dbReference type="EMBL" id="PLR08827.1"/>
    </source>
</evidence>
<dbReference type="KEGG" id="cfh:C1707_20555"/>
<dbReference type="RefSeq" id="WP_101714784.1">
    <property type="nucleotide sequence ID" value="NZ_CP026100.1"/>
</dbReference>
<dbReference type="EMBL" id="PJRQ01000041">
    <property type="protein sequence ID" value="PLR08827.1"/>
    <property type="molecule type" value="Genomic_DNA"/>
</dbReference>
<dbReference type="Proteomes" id="UP000281192">
    <property type="component" value="Chromosome"/>
</dbReference>
<feature type="domain" description="Methyltransferase" evidence="1">
    <location>
        <begin position="179"/>
        <end position="275"/>
    </location>
</feature>
<organism evidence="3 4">
    <name type="scientific">Caulobacter flavus</name>
    <dbReference type="NCBI Taxonomy" id="1679497"/>
    <lineage>
        <taxon>Bacteria</taxon>
        <taxon>Pseudomonadati</taxon>
        <taxon>Pseudomonadota</taxon>
        <taxon>Alphaproteobacteria</taxon>
        <taxon>Caulobacterales</taxon>
        <taxon>Caulobacteraceae</taxon>
        <taxon>Caulobacter</taxon>
    </lineage>
</organism>
<reference evidence="2 5" key="2">
    <citation type="submission" date="2018-01" db="EMBL/GenBank/DDBJ databases">
        <title>Complete genome sequence of Caulobacter flavus RHGG3.</title>
        <authorList>
            <person name="Yang E."/>
        </authorList>
    </citation>
    <scope>NUCLEOTIDE SEQUENCE [LARGE SCALE GENOMIC DNA]</scope>
    <source>
        <strain evidence="2 5">RHGG3</strain>
    </source>
</reference>
<sequence>MDAPALAQRGRASLDFQAGISKATFSLHFASEAELAMKGVNAQTMPDDMDERHALVVETLADSKIFKIRELFGEWASRTHGAHCDEAFEERRAVLEPYLKALDEGPATLDYGDGETPPSYWSKVWFHRTTGGWDHIDHTGYVHGELVHKQLVARGYGGDIFGQRRAAAQQAPRRDYKEILDIGCGSGHFTQALQETFPEAQITGIDWSARMLEQARRVANERGWNWKLMVKGGENSGFADESFDLVTTFILFHEAPPRIIKSVLEEAFRMLKPGGDIIMADVPRYAEIDKLSSWRYDYLAKWGGEPYWRASASMDLVQICKDIGYVDVEGATQAPTHSYYVLRAHKPA</sequence>
<keyword evidence="5" id="KW-1185">Reference proteome</keyword>
<evidence type="ECO:0000313" key="4">
    <source>
        <dbReference type="Proteomes" id="UP000234483"/>
    </source>
</evidence>
<protein>
    <recommendedName>
        <fullName evidence="1">Methyltransferase domain-containing protein</fullName>
    </recommendedName>
</protein>
<dbReference type="AlphaFoldDB" id="A0A2N5CPE7"/>
<dbReference type="InterPro" id="IPR041698">
    <property type="entry name" value="Methyltransf_25"/>
</dbReference>
<dbReference type="OrthoDB" id="5517736at2"/>
<dbReference type="InterPro" id="IPR050508">
    <property type="entry name" value="Methyltransf_Superfamily"/>
</dbReference>
<reference evidence="3 4" key="1">
    <citation type="submission" date="2017-12" db="EMBL/GenBank/DDBJ databases">
        <title>The genome sequence of Caulobacter flavus CGMCC1 15093.</title>
        <authorList>
            <person name="Gao J."/>
            <person name="Mao X."/>
            <person name="Sun J."/>
        </authorList>
    </citation>
    <scope>NUCLEOTIDE SEQUENCE [LARGE SCALE GENOMIC DNA]</scope>
    <source>
        <strain evidence="3 4">CGMCC1 15093</strain>
    </source>
</reference>
<evidence type="ECO:0000313" key="5">
    <source>
        <dbReference type="Proteomes" id="UP000281192"/>
    </source>
</evidence>
<dbReference type="GO" id="GO:0008168">
    <property type="term" value="F:methyltransferase activity"/>
    <property type="evidence" value="ECO:0007669"/>
    <property type="project" value="TreeGrafter"/>
</dbReference>
<dbReference type="SUPFAM" id="SSF53335">
    <property type="entry name" value="S-adenosyl-L-methionine-dependent methyltransferases"/>
    <property type="match status" value="1"/>
</dbReference>
<dbReference type="PANTHER" id="PTHR42912">
    <property type="entry name" value="METHYLTRANSFERASE"/>
    <property type="match status" value="1"/>
</dbReference>
<name>A0A2N5CPE7_9CAUL</name>
<dbReference type="Gene3D" id="3.40.50.150">
    <property type="entry name" value="Vaccinia Virus protein VP39"/>
    <property type="match status" value="1"/>
</dbReference>
<evidence type="ECO:0000313" key="2">
    <source>
        <dbReference type="EMBL" id="AYV48457.1"/>
    </source>
</evidence>
<dbReference type="EMBL" id="CP026100">
    <property type="protein sequence ID" value="AYV48457.1"/>
    <property type="molecule type" value="Genomic_DNA"/>
</dbReference>
<accession>A0A2N5CPE7</accession>